<keyword evidence="3" id="KW-1185">Reference proteome</keyword>
<protein>
    <submittedName>
        <fullName evidence="2">Thiol methyltransferase</fullName>
    </submittedName>
</protein>
<dbReference type="GO" id="GO:0008168">
    <property type="term" value="F:methyltransferase activity"/>
    <property type="evidence" value="ECO:0007669"/>
    <property type="project" value="UniProtKB-KW"/>
</dbReference>
<dbReference type="OrthoDB" id="4157208at2759"/>
<feature type="compositionally biased region" description="Low complexity" evidence="1">
    <location>
        <begin position="1"/>
        <end position="21"/>
    </location>
</feature>
<feature type="region of interest" description="Disordered" evidence="1">
    <location>
        <begin position="1"/>
        <end position="35"/>
    </location>
</feature>
<dbReference type="Proteomes" id="UP000265631">
    <property type="component" value="Unassembled WGS sequence"/>
</dbReference>
<dbReference type="AlphaFoldDB" id="A0A395MI15"/>
<evidence type="ECO:0000313" key="2">
    <source>
        <dbReference type="EMBL" id="RFN47441.1"/>
    </source>
</evidence>
<accession>A0A395MI15</accession>
<keyword evidence="2" id="KW-0808">Transferase</keyword>
<dbReference type="GO" id="GO:0032259">
    <property type="term" value="P:methylation"/>
    <property type="evidence" value="ECO:0007669"/>
    <property type="project" value="UniProtKB-KW"/>
</dbReference>
<keyword evidence="2" id="KW-0489">Methyltransferase</keyword>
<comment type="caution">
    <text evidence="2">The sequence shown here is derived from an EMBL/GenBank/DDBJ whole genome shotgun (WGS) entry which is preliminary data.</text>
</comment>
<reference evidence="2 3" key="1">
    <citation type="journal article" date="2018" name="PLoS Pathog.">
        <title>Evolution of structural diversity of trichothecenes, a family of toxins produced by plant pathogenic and entomopathogenic fungi.</title>
        <authorList>
            <person name="Proctor R.H."/>
            <person name="McCormick S.P."/>
            <person name="Kim H.S."/>
            <person name="Cardoza R.E."/>
            <person name="Stanley A.M."/>
            <person name="Lindo L."/>
            <person name="Kelly A."/>
            <person name="Brown D.W."/>
            <person name="Lee T."/>
            <person name="Vaughan M.M."/>
            <person name="Alexander N.J."/>
            <person name="Busman M."/>
            <person name="Gutierrez S."/>
        </authorList>
    </citation>
    <scope>NUCLEOTIDE SEQUENCE [LARGE SCALE GENOMIC DNA]</scope>
    <source>
        <strain evidence="2 3">NRRL 13405</strain>
    </source>
</reference>
<feature type="compositionally biased region" description="Polar residues" evidence="1">
    <location>
        <begin position="26"/>
        <end position="35"/>
    </location>
</feature>
<dbReference type="EMBL" id="PXXK01000253">
    <property type="protein sequence ID" value="RFN47441.1"/>
    <property type="molecule type" value="Genomic_DNA"/>
</dbReference>
<evidence type="ECO:0000256" key="1">
    <source>
        <dbReference type="SAM" id="MobiDB-lite"/>
    </source>
</evidence>
<gene>
    <name evidence="2" type="ORF">FIE12Z_8303</name>
</gene>
<organism evidence="2 3">
    <name type="scientific">Fusarium flagelliforme</name>
    <dbReference type="NCBI Taxonomy" id="2675880"/>
    <lineage>
        <taxon>Eukaryota</taxon>
        <taxon>Fungi</taxon>
        <taxon>Dikarya</taxon>
        <taxon>Ascomycota</taxon>
        <taxon>Pezizomycotina</taxon>
        <taxon>Sordariomycetes</taxon>
        <taxon>Hypocreomycetidae</taxon>
        <taxon>Hypocreales</taxon>
        <taxon>Nectriaceae</taxon>
        <taxon>Fusarium</taxon>
        <taxon>Fusarium incarnatum-equiseti species complex</taxon>
    </lineage>
</organism>
<proteinExistence type="predicted"/>
<evidence type="ECO:0000313" key="3">
    <source>
        <dbReference type="Proteomes" id="UP000265631"/>
    </source>
</evidence>
<sequence>MDAPSSSSSSAQQSPSVQMVPQPAPTQGNNPSTAPFLQDFTLIAEAAKRAQMAIMIRDFEDCGLPHIQDLPYTTGGKKDESRTWLSTTFTAQRITTASSLEEICDSGMFG</sequence>
<name>A0A395MI15_9HYPO</name>